<comment type="subcellular location">
    <subcellularLocation>
        <location evidence="1">Cell outer membrane</location>
    </subcellularLocation>
</comment>
<dbReference type="EMBL" id="VBPB01000089">
    <property type="protein sequence ID" value="TMQ72909.1"/>
    <property type="molecule type" value="Genomic_DNA"/>
</dbReference>
<dbReference type="SUPFAM" id="SSF56954">
    <property type="entry name" value="Outer membrane efflux proteins (OEP)"/>
    <property type="match status" value="1"/>
</dbReference>
<evidence type="ECO:0008006" key="9">
    <source>
        <dbReference type="Google" id="ProtNLM"/>
    </source>
</evidence>
<keyword evidence="5" id="KW-0998">Cell outer membrane</keyword>
<dbReference type="GO" id="GO:1990281">
    <property type="term" value="C:efflux pump complex"/>
    <property type="evidence" value="ECO:0007669"/>
    <property type="project" value="TreeGrafter"/>
</dbReference>
<evidence type="ECO:0000256" key="6">
    <source>
        <dbReference type="SAM" id="MobiDB-lite"/>
    </source>
</evidence>
<keyword evidence="2" id="KW-1134">Transmembrane beta strand</keyword>
<dbReference type="GO" id="GO:0015288">
    <property type="term" value="F:porin activity"/>
    <property type="evidence" value="ECO:0007669"/>
    <property type="project" value="TreeGrafter"/>
</dbReference>
<keyword evidence="4" id="KW-0472">Membrane</keyword>
<dbReference type="PANTHER" id="PTHR30026:SF20">
    <property type="entry name" value="OUTER MEMBRANE PROTEIN TOLC"/>
    <property type="match status" value="1"/>
</dbReference>
<dbReference type="GO" id="GO:0009279">
    <property type="term" value="C:cell outer membrane"/>
    <property type="evidence" value="ECO:0007669"/>
    <property type="project" value="UniProtKB-SubCell"/>
</dbReference>
<comment type="caution">
    <text evidence="7">The sequence shown here is derived from an EMBL/GenBank/DDBJ whole genome shotgun (WGS) entry which is preliminary data.</text>
</comment>
<evidence type="ECO:0000256" key="4">
    <source>
        <dbReference type="ARBA" id="ARBA00023136"/>
    </source>
</evidence>
<name>A0A538UB11_UNCEI</name>
<dbReference type="InterPro" id="IPR051906">
    <property type="entry name" value="TolC-like"/>
</dbReference>
<dbReference type="Gene3D" id="1.20.1600.10">
    <property type="entry name" value="Outer membrane efflux proteins (OEP)"/>
    <property type="match status" value="1"/>
</dbReference>
<evidence type="ECO:0000313" key="7">
    <source>
        <dbReference type="EMBL" id="TMQ72909.1"/>
    </source>
</evidence>
<dbReference type="GO" id="GO:0015562">
    <property type="term" value="F:efflux transmembrane transporter activity"/>
    <property type="evidence" value="ECO:0007669"/>
    <property type="project" value="InterPro"/>
</dbReference>
<accession>A0A538UB11</accession>
<evidence type="ECO:0000256" key="1">
    <source>
        <dbReference type="ARBA" id="ARBA00004442"/>
    </source>
</evidence>
<gene>
    <name evidence="7" type="ORF">E6K81_06185</name>
</gene>
<evidence type="ECO:0000313" key="8">
    <source>
        <dbReference type="Proteomes" id="UP000319771"/>
    </source>
</evidence>
<dbReference type="AlphaFoldDB" id="A0A538UB11"/>
<evidence type="ECO:0000256" key="5">
    <source>
        <dbReference type="ARBA" id="ARBA00023237"/>
    </source>
</evidence>
<reference evidence="7 8" key="1">
    <citation type="journal article" date="2019" name="Nat. Microbiol.">
        <title>Mediterranean grassland soil C-N compound turnover is dependent on rainfall and depth, and is mediated by genomically divergent microorganisms.</title>
        <authorList>
            <person name="Diamond S."/>
            <person name="Andeer P.F."/>
            <person name="Li Z."/>
            <person name="Crits-Christoph A."/>
            <person name="Burstein D."/>
            <person name="Anantharaman K."/>
            <person name="Lane K.R."/>
            <person name="Thomas B.C."/>
            <person name="Pan C."/>
            <person name="Northen T.R."/>
            <person name="Banfield J.F."/>
        </authorList>
    </citation>
    <scope>NUCLEOTIDE SEQUENCE [LARGE SCALE GENOMIC DNA]</scope>
    <source>
        <strain evidence="7">WS_11</strain>
    </source>
</reference>
<keyword evidence="3" id="KW-0812">Transmembrane</keyword>
<organism evidence="7 8">
    <name type="scientific">Eiseniibacteriota bacterium</name>
    <dbReference type="NCBI Taxonomy" id="2212470"/>
    <lineage>
        <taxon>Bacteria</taxon>
        <taxon>Candidatus Eiseniibacteriota</taxon>
    </lineage>
</organism>
<protein>
    <recommendedName>
        <fullName evidence="9">TolC family protein</fullName>
    </recommendedName>
</protein>
<dbReference type="Proteomes" id="UP000319771">
    <property type="component" value="Unassembled WGS sequence"/>
</dbReference>
<evidence type="ECO:0000256" key="3">
    <source>
        <dbReference type="ARBA" id="ARBA00022692"/>
    </source>
</evidence>
<dbReference type="PANTHER" id="PTHR30026">
    <property type="entry name" value="OUTER MEMBRANE PROTEIN TOLC"/>
    <property type="match status" value="1"/>
</dbReference>
<proteinExistence type="predicted"/>
<evidence type="ECO:0000256" key="2">
    <source>
        <dbReference type="ARBA" id="ARBA00022452"/>
    </source>
</evidence>
<feature type="region of interest" description="Disordered" evidence="6">
    <location>
        <begin position="1"/>
        <end position="21"/>
    </location>
</feature>
<sequence>MRRGTSAGPTVRAAEPIGAVPPSGRGGVRRLTRLGLIGIACAAGLAPPPAAEATGAPPESLTVAQCVALARAAAPEVRALAAGRQAAGLDSAAAALNRRPAYTLTGGATVAPPFSYDPVITNLGEYRLLVGMQVPLRDAGERRRERAQAGLGAAAASAELERAAREAGERAAEVALGLLRLKTQERSGREALDWLDRLSSLITAGVRAGGQDRAAAVRVALERDAVGSDLIALEADAGALGRELAELTGLGEAVLPRVVEPEAGDDAAPSPADSSALLAWAESAPEVMALRSEEAGERLALESARRKNAVRVDLAMDAGLWGADLTPAVPLELALDHPGATFGDRLWRDLGASLAFEFRRPLWDASAGRAVAAREASLRAATIRTAAAVAARRRAALDLVSRWRTATARLALAQASLGRADDHLLRERSLYAGGAASLLELLDARQQLAEARARLTDARFETRLAHWEGTLRR</sequence>